<dbReference type="Gene3D" id="3.40.30.10">
    <property type="entry name" value="Glutaredoxin"/>
    <property type="match status" value="1"/>
</dbReference>
<evidence type="ECO:0000259" key="3">
    <source>
        <dbReference type="PROSITE" id="PS51352"/>
    </source>
</evidence>
<dbReference type="SUPFAM" id="SSF52833">
    <property type="entry name" value="Thioredoxin-like"/>
    <property type="match status" value="1"/>
</dbReference>
<keyword evidence="5" id="KW-1185">Reference proteome</keyword>
<keyword evidence="2" id="KW-0812">Transmembrane</keyword>
<dbReference type="PANTHER" id="PTHR14237:SF80">
    <property type="entry name" value="MOLYBDENUM COFACTOR SULFURASE"/>
    <property type="match status" value="1"/>
</dbReference>
<dbReference type="InterPro" id="IPR015424">
    <property type="entry name" value="PyrdxlP-dep_Trfase"/>
</dbReference>
<gene>
    <name evidence="4" type="primary">PLEST001984</name>
    <name evidence="4" type="ORF">PLESTB_001006500</name>
</gene>
<dbReference type="CDD" id="cd02947">
    <property type="entry name" value="TRX_family"/>
    <property type="match status" value="1"/>
</dbReference>
<dbReference type="SUPFAM" id="SSF53383">
    <property type="entry name" value="PLP-dependent transferases"/>
    <property type="match status" value="1"/>
</dbReference>
<dbReference type="InterPro" id="IPR036249">
    <property type="entry name" value="Thioredoxin-like_sf"/>
</dbReference>
<protein>
    <recommendedName>
        <fullName evidence="3">Thioredoxin domain-containing protein</fullName>
    </recommendedName>
</protein>
<dbReference type="InterPro" id="IPR013766">
    <property type="entry name" value="Thioredoxin_domain"/>
</dbReference>
<evidence type="ECO:0000256" key="2">
    <source>
        <dbReference type="SAM" id="Phobius"/>
    </source>
</evidence>
<sequence>MQATSTDSNVSYYQGVKGRLLRVSFLILALAIALALSVHDPGTPGSRAYFGQQLYKGAMRVLRTAVPSRYHHPPTSVVTPRPAPGPTHPPVAPATCTSHGDTCSMAGPGFAGQSLASPFGQQRGPAPSAAAPEVSTTATTGVDRRWWNQEKDLWVEVHSEEDFQREVSSGDKLVAVDFFATWCHGCEKSYPEICRVIRDPELRKKYKFVKACVDELKTLAKNEGVTALPRMLVYKPGYGVLVSIDVPFSKVRFLKSNLNVIAGNPGMSFVLDPNGFVAANGTLPSREDAAAKAAAKAREAEKLQSGHSGLFEHLRNIANGTATPAAAPRVGASGNGVGKAAAAAAPAAAAAVGSTSGGKGESSLVGPASAGAAVCKAPPGADPAAYEAARRGFLAAHSAEYGYGGIIDTLYPKEVGCRMAPNEHYLDYTGSSVYCQTQLDDVFSELRQCMFGNPHSANPSSSFTSDRIEEVRDMVLKYFNASPADYQVVFTKSATDALKLVGETFPWSEGSMFRYLRENHNSVLGIREYALQAGGTFQAVNESFVDRWAMRGDSAGDHSPPNTRFPAPTYSLFAFPAEDNFAGVKYPLNWVKGVQSRSTDSHRWLVMVDAAAYVPTQPLDLSEVPVDFVDMSFYKMFGYPTGLGALIIKTNLVPLLHKVFWGGGTVALATSEDNFHVLKCRPSDRLEDGTVAFLDVIAVKHGLQMIQKLGGIQKVQAHVACLTEWLYTRLASLRHSNGAPMLAIFGKHNMPNHRQVQGGIVNFELLKPDGSIFSYKTVEREAAGAGFHLRTGAECNPGACYNYLGVQESEVESLAGKKEGCEDDVEFIRVQRPVDNQQDTISSADILRSIANSNISLAHPAAVALKWVEAPLGSVRASLGWWSTFDDVYALADWLERTYKDRMD</sequence>
<reference evidence="4 5" key="1">
    <citation type="journal article" date="2023" name="Commun. Biol.">
        <title>Reorganization of the ancestral sex-determining regions during the evolution of trioecy in Pleodorina starrii.</title>
        <authorList>
            <person name="Takahashi K."/>
            <person name="Suzuki S."/>
            <person name="Kawai-Toyooka H."/>
            <person name="Yamamoto K."/>
            <person name="Hamaji T."/>
            <person name="Ootsuki R."/>
            <person name="Yamaguchi H."/>
            <person name="Kawachi M."/>
            <person name="Higashiyama T."/>
            <person name="Nozaki H."/>
        </authorList>
    </citation>
    <scope>NUCLEOTIDE SEQUENCE [LARGE SCALE GENOMIC DNA]</scope>
    <source>
        <strain evidence="4 5">NIES-4479</strain>
    </source>
</reference>
<accession>A0A9W6BQA9</accession>
<dbReference type="Pfam" id="PF00266">
    <property type="entry name" value="Aminotran_5"/>
    <property type="match status" value="1"/>
</dbReference>
<dbReference type="EMBL" id="BRXU01000013">
    <property type="protein sequence ID" value="GLC55611.1"/>
    <property type="molecule type" value="Genomic_DNA"/>
</dbReference>
<feature type="region of interest" description="Disordered" evidence="1">
    <location>
        <begin position="114"/>
        <end position="142"/>
    </location>
</feature>
<dbReference type="Pfam" id="PF00085">
    <property type="entry name" value="Thioredoxin"/>
    <property type="match status" value="1"/>
</dbReference>
<proteinExistence type="predicted"/>
<evidence type="ECO:0000313" key="4">
    <source>
        <dbReference type="EMBL" id="GLC55611.1"/>
    </source>
</evidence>
<keyword evidence="2" id="KW-0472">Membrane</keyword>
<feature type="region of interest" description="Disordered" evidence="1">
    <location>
        <begin position="70"/>
        <end position="98"/>
    </location>
</feature>
<evidence type="ECO:0000313" key="5">
    <source>
        <dbReference type="Proteomes" id="UP001165080"/>
    </source>
</evidence>
<feature type="compositionally biased region" description="Pro residues" evidence="1">
    <location>
        <begin position="81"/>
        <end position="92"/>
    </location>
</feature>
<dbReference type="Gene3D" id="3.40.640.10">
    <property type="entry name" value="Type I PLP-dependent aspartate aminotransferase-like (Major domain)"/>
    <property type="match status" value="1"/>
</dbReference>
<name>A0A9W6BQA9_9CHLO</name>
<evidence type="ECO:0000256" key="1">
    <source>
        <dbReference type="SAM" id="MobiDB-lite"/>
    </source>
</evidence>
<dbReference type="AlphaFoldDB" id="A0A9W6BQA9"/>
<dbReference type="PROSITE" id="PS51352">
    <property type="entry name" value="THIOREDOXIN_2"/>
    <property type="match status" value="1"/>
</dbReference>
<organism evidence="4 5">
    <name type="scientific">Pleodorina starrii</name>
    <dbReference type="NCBI Taxonomy" id="330485"/>
    <lineage>
        <taxon>Eukaryota</taxon>
        <taxon>Viridiplantae</taxon>
        <taxon>Chlorophyta</taxon>
        <taxon>core chlorophytes</taxon>
        <taxon>Chlorophyceae</taxon>
        <taxon>CS clade</taxon>
        <taxon>Chlamydomonadales</taxon>
        <taxon>Volvocaceae</taxon>
        <taxon>Pleodorina</taxon>
    </lineage>
</organism>
<dbReference type="OrthoDB" id="10264306at2759"/>
<keyword evidence="2" id="KW-1133">Transmembrane helix</keyword>
<dbReference type="InterPro" id="IPR015421">
    <property type="entry name" value="PyrdxlP-dep_Trfase_major"/>
</dbReference>
<comment type="caution">
    <text evidence="4">The sequence shown here is derived from an EMBL/GenBank/DDBJ whole genome shotgun (WGS) entry which is preliminary data.</text>
</comment>
<dbReference type="PANTHER" id="PTHR14237">
    <property type="entry name" value="MOLYBDOPTERIN COFACTOR SULFURASE MOSC"/>
    <property type="match status" value="1"/>
</dbReference>
<dbReference type="Proteomes" id="UP001165080">
    <property type="component" value="Unassembled WGS sequence"/>
</dbReference>
<feature type="transmembrane region" description="Helical" evidence="2">
    <location>
        <begin position="20"/>
        <end position="38"/>
    </location>
</feature>
<dbReference type="InterPro" id="IPR000192">
    <property type="entry name" value="Aminotrans_V_dom"/>
</dbReference>
<feature type="domain" description="Thioredoxin" evidence="3">
    <location>
        <begin position="125"/>
        <end position="299"/>
    </location>
</feature>